<comment type="similarity">
    <text evidence="1">Belongs to the UPF0225 family.</text>
</comment>
<dbReference type="EMBL" id="JANKHG010000017">
    <property type="protein sequence ID" value="MCR2746855.1"/>
    <property type="molecule type" value="Genomic_DNA"/>
</dbReference>
<feature type="domain" description="YchJ-like middle NTF2-like" evidence="2">
    <location>
        <begin position="37"/>
        <end position="133"/>
    </location>
</feature>
<comment type="caution">
    <text evidence="3">The sequence shown here is derived from an EMBL/GenBank/DDBJ whole genome shotgun (WGS) entry which is preliminary data.</text>
</comment>
<keyword evidence="4" id="KW-1185">Reference proteome</keyword>
<organism evidence="3 4">
    <name type="scientific">Limnobacter parvus</name>
    <dbReference type="NCBI Taxonomy" id="2939690"/>
    <lineage>
        <taxon>Bacteria</taxon>
        <taxon>Pseudomonadati</taxon>
        <taxon>Pseudomonadota</taxon>
        <taxon>Betaproteobacteria</taxon>
        <taxon>Burkholderiales</taxon>
        <taxon>Burkholderiaceae</taxon>
        <taxon>Limnobacter</taxon>
    </lineage>
</organism>
<protein>
    <recommendedName>
        <fullName evidence="1">UPF0225 protein NSP04_09365</fullName>
    </recommendedName>
</protein>
<evidence type="ECO:0000256" key="1">
    <source>
        <dbReference type="HAMAP-Rule" id="MF_00612"/>
    </source>
</evidence>
<dbReference type="InterPro" id="IPR023006">
    <property type="entry name" value="YchJ-like"/>
</dbReference>
<dbReference type="InterPro" id="IPR032710">
    <property type="entry name" value="NTF2-like_dom_sf"/>
</dbReference>
<evidence type="ECO:0000313" key="4">
    <source>
        <dbReference type="Proteomes" id="UP001165267"/>
    </source>
</evidence>
<accession>A0ABT1XHV1</accession>
<dbReference type="Gene3D" id="3.10.450.50">
    <property type="match status" value="1"/>
</dbReference>
<reference evidence="3" key="1">
    <citation type="submission" date="2022-07" db="EMBL/GenBank/DDBJ databases">
        <authorList>
            <person name="Xamxidin M."/>
        </authorList>
    </citation>
    <scope>NUCLEOTIDE SEQUENCE</scope>
    <source>
        <strain evidence="3">YS8-69</strain>
    </source>
</reference>
<dbReference type="Proteomes" id="UP001165267">
    <property type="component" value="Unassembled WGS sequence"/>
</dbReference>
<evidence type="ECO:0000259" key="2">
    <source>
        <dbReference type="Pfam" id="PF17775"/>
    </source>
</evidence>
<dbReference type="HAMAP" id="MF_00612">
    <property type="entry name" value="UPF0225"/>
    <property type="match status" value="1"/>
</dbReference>
<name>A0ABT1XHV1_9BURK</name>
<dbReference type="RefSeq" id="WP_257512065.1">
    <property type="nucleotide sequence ID" value="NZ_JANKHG010000017.1"/>
</dbReference>
<dbReference type="InterPro" id="IPR048469">
    <property type="entry name" value="YchJ-like_M"/>
</dbReference>
<dbReference type="SUPFAM" id="SSF54427">
    <property type="entry name" value="NTF2-like"/>
    <property type="match status" value="1"/>
</dbReference>
<dbReference type="PANTHER" id="PTHR33747:SF1">
    <property type="entry name" value="ADENYLATE CYCLASE-ASSOCIATED CAP C-TERMINAL DOMAIN-CONTAINING PROTEIN"/>
    <property type="match status" value="1"/>
</dbReference>
<dbReference type="PANTHER" id="PTHR33747">
    <property type="entry name" value="UPF0225 PROTEIN SCO1677"/>
    <property type="match status" value="1"/>
</dbReference>
<gene>
    <name evidence="3" type="ORF">NSP04_09365</name>
</gene>
<proteinExistence type="inferred from homology"/>
<evidence type="ECO:0000313" key="3">
    <source>
        <dbReference type="EMBL" id="MCR2746855.1"/>
    </source>
</evidence>
<dbReference type="Pfam" id="PF17775">
    <property type="entry name" value="YchJ_M-like"/>
    <property type="match status" value="1"/>
</dbReference>
<sequence>MAQKNQLASQPLACPCGKGKYTTCCENFHAGREVACTAEALMRSRYSAYALGLSEYVQRTWHTTTRPAQLLDLQQELSNGKWLGLSVKAHSQQGDNAEVEFVARYKPKAGPASRLHELSRFARENGHWFYVDGDLFED</sequence>